<evidence type="ECO:0000313" key="1">
    <source>
        <dbReference type="EMBL" id="GFS43684.1"/>
    </source>
</evidence>
<evidence type="ECO:0000313" key="2">
    <source>
        <dbReference type="Proteomes" id="UP000887013"/>
    </source>
</evidence>
<sequence>MFIVKVSLRSGLKGGAGYDSFDSNSMFPCSSTRICPRPVGSQAEPNLYRKALSRMIQMLYHRTGTPHSYPIPAENAVYSKQPFKTVFALDVLLKPS</sequence>
<dbReference type="AlphaFoldDB" id="A0A8X6J7Q6"/>
<accession>A0A8X6J7Q6</accession>
<proteinExistence type="predicted"/>
<gene>
    <name evidence="1" type="ORF">NPIL_421861</name>
</gene>
<comment type="caution">
    <text evidence="1">The sequence shown here is derived from an EMBL/GenBank/DDBJ whole genome shotgun (WGS) entry which is preliminary data.</text>
</comment>
<organism evidence="1 2">
    <name type="scientific">Nephila pilipes</name>
    <name type="common">Giant wood spider</name>
    <name type="synonym">Nephila maculata</name>
    <dbReference type="NCBI Taxonomy" id="299642"/>
    <lineage>
        <taxon>Eukaryota</taxon>
        <taxon>Metazoa</taxon>
        <taxon>Ecdysozoa</taxon>
        <taxon>Arthropoda</taxon>
        <taxon>Chelicerata</taxon>
        <taxon>Arachnida</taxon>
        <taxon>Araneae</taxon>
        <taxon>Araneomorphae</taxon>
        <taxon>Entelegynae</taxon>
        <taxon>Araneoidea</taxon>
        <taxon>Nephilidae</taxon>
        <taxon>Nephila</taxon>
    </lineage>
</organism>
<reference evidence="1" key="1">
    <citation type="submission" date="2020-08" db="EMBL/GenBank/DDBJ databases">
        <title>Multicomponent nature underlies the extraordinary mechanical properties of spider dragline silk.</title>
        <authorList>
            <person name="Kono N."/>
            <person name="Nakamura H."/>
            <person name="Mori M."/>
            <person name="Yoshida Y."/>
            <person name="Ohtoshi R."/>
            <person name="Malay A.D."/>
            <person name="Moran D.A.P."/>
            <person name="Tomita M."/>
            <person name="Numata K."/>
            <person name="Arakawa K."/>
        </authorList>
    </citation>
    <scope>NUCLEOTIDE SEQUENCE</scope>
</reference>
<dbReference type="EMBL" id="BMAW01090222">
    <property type="protein sequence ID" value="GFS43684.1"/>
    <property type="molecule type" value="Genomic_DNA"/>
</dbReference>
<dbReference type="Proteomes" id="UP000887013">
    <property type="component" value="Unassembled WGS sequence"/>
</dbReference>
<protein>
    <submittedName>
        <fullName evidence="1">Uncharacterized protein</fullName>
    </submittedName>
</protein>
<keyword evidence="2" id="KW-1185">Reference proteome</keyword>
<name>A0A8X6J7Q6_NEPPI</name>